<accession>A0A0E9TXX0</accession>
<proteinExistence type="predicted"/>
<evidence type="ECO:0000313" key="1">
    <source>
        <dbReference type="EMBL" id="JAH57598.1"/>
    </source>
</evidence>
<protein>
    <submittedName>
        <fullName evidence="1">Uncharacterized protein</fullName>
    </submittedName>
</protein>
<organism evidence="1">
    <name type="scientific">Anguilla anguilla</name>
    <name type="common">European freshwater eel</name>
    <name type="synonym">Muraena anguilla</name>
    <dbReference type="NCBI Taxonomy" id="7936"/>
    <lineage>
        <taxon>Eukaryota</taxon>
        <taxon>Metazoa</taxon>
        <taxon>Chordata</taxon>
        <taxon>Craniata</taxon>
        <taxon>Vertebrata</taxon>
        <taxon>Euteleostomi</taxon>
        <taxon>Actinopterygii</taxon>
        <taxon>Neopterygii</taxon>
        <taxon>Teleostei</taxon>
        <taxon>Anguilliformes</taxon>
        <taxon>Anguillidae</taxon>
        <taxon>Anguilla</taxon>
    </lineage>
</organism>
<dbReference type="AlphaFoldDB" id="A0A0E9TXX0"/>
<sequence>MSCEKQMISISFPHLPLQLLAMEIGDIPYAMRTSLKRNEERSFD</sequence>
<dbReference type="EMBL" id="GBXM01050979">
    <property type="protein sequence ID" value="JAH57598.1"/>
    <property type="molecule type" value="Transcribed_RNA"/>
</dbReference>
<name>A0A0E9TXX0_ANGAN</name>
<reference evidence="1" key="1">
    <citation type="submission" date="2014-11" db="EMBL/GenBank/DDBJ databases">
        <authorList>
            <person name="Amaro Gonzalez C."/>
        </authorList>
    </citation>
    <scope>NUCLEOTIDE SEQUENCE</scope>
</reference>
<reference evidence="1" key="2">
    <citation type="journal article" date="2015" name="Fish Shellfish Immunol.">
        <title>Early steps in the European eel (Anguilla anguilla)-Vibrio vulnificus interaction in the gills: Role of the RtxA13 toxin.</title>
        <authorList>
            <person name="Callol A."/>
            <person name="Pajuelo D."/>
            <person name="Ebbesson L."/>
            <person name="Teles M."/>
            <person name="MacKenzie S."/>
            <person name="Amaro C."/>
        </authorList>
    </citation>
    <scope>NUCLEOTIDE SEQUENCE</scope>
</reference>